<dbReference type="InParanoid" id="A0A0D8JT00"/>
<dbReference type="KEGG" id="cim:CIMG_12819"/>
<keyword evidence="1" id="KW-0812">Transmembrane</keyword>
<dbReference type="Proteomes" id="UP000001261">
    <property type="component" value="Unassembled WGS sequence"/>
</dbReference>
<dbReference type="EMBL" id="GG704911">
    <property type="protein sequence ID" value="KJF60244.1"/>
    <property type="molecule type" value="Genomic_DNA"/>
</dbReference>
<protein>
    <submittedName>
        <fullName evidence="2">Uncharacterized protein</fullName>
    </submittedName>
</protein>
<gene>
    <name evidence="2" type="ORF">CIMG_12819</name>
</gene>
<keyword evidence="3" id="KW-1185">Reference proteome</keyword>
<dbReference type="AlphaFoldDB" id="A0A0D8JT00"/>
<dbReference type="GeneID" id="24164446"/>
<accession>A0A0D8JT00</accession>
<reference evidence="3" key="1">
    <citation type="journal article" date="2009" name="Genome Res.">
        <title>Comparative genomic analyses of the human fungal pathogens Coccidioides and their relatives.</title>
        <authorList>
            <person name="Sharpton T.J."/>
            <person name="Stajich J.E."/>
            <person name="Rounsley S.D."/>
            <person name="Gardner M.J."/>
            <person name="Wortman J.R."/>
            <person name="Jordar V.S."/>
            <person name="Maiti R."/>
            <person name="Kodira C.D."/>
            <person name="Neafsey D.E."/>
            <person name="Zeng Q."/>
            <person name="Hung C.-Y."/>
            <person name="McMahan C."/>
            <person name="Muszewska A."/>
            <person name="Grynberg M."/>
            <person name="Mandel M.A."/>
            <person name="Kellner E.M."/>
            <person name="Barker B.M."/>
            <person name="Galgiani J.N."/>
            <person name="Orbach M.J."/>
            <person name="Kirkland T.N."/>
            <person name="Cole G.T."/>
            <person name="Henn M.R."/>
            <person name="Birren B.W."/>
            <person name="Taylor J.W."/>
        </authorList>
    </citation>
    <scope>NUCLEOTIDE SEQUENCE [LARGE SCALE GENOMIC DNA]</scope>
    <source>
        <strain evidence="3">RS</strain>
    </source>
</reference>
<evidence type="ECO:0000256" key="1">
    <source>
        <dbReference type="SAM" id="Phobius"/>
    </source>
</evidence>
<keyword evidence="1" id="KW-1133">Transmembrane helix</keyword>
<dbReference type="RefSeq" id="XP_004445863.1">
    <property type="nucleotide sequence ID" value="XM_004445806.1"/>
</dbReference>
<reference evidence="3" key="2">
    <citation type="journal article" date="2010" name="Genome Res.">
        <title>Population genomic sequencing of Coccidioides fungi reveals recent hybridization and transposon control.</title>
        <authorList>
            <person name="Neafsey D.E."/>
            <person name="Barker B.M."/>
            <person name="Sharpton T.J."/>
            <person name="Stajich J.E."/>
            <person name="Park D.J."/>
            <person name="Whiston E."/>
            <person name="Hung C.-Y."/>
            <person name="McMahan C."/>
            <person name="White J."/>
            <person name="Sykes S."/>
            <person name="Heiman D."/>
            <person name="Young S."/>
            <person name="Zeng Q."/>
            <person name="Abouelleil A."/>
            <person name="Aftuck L."/>
            <person name="Bessette D."/>
            <person name="Brown A."/>
            <person name="FitzGerald M."/>
            <person name="Lui A."/>
            <person name="Macdonald J.P."/>
            <person name="Priest M."/>
            <person name="Orbach M.J."/>
            <person name="Galgiani J.N."/>
            <person name="Kirkland T.N."/>
            <person name="Cole G.T."/>
            <person name="Birren B.W."/>
            <person name="Henn M.R."/>
            <person name="Taylor J.W."/>
            <person name="Rounsley S.D."/>
        </authorList>
    </citation>
    <scope>GENOME REANNOTATION</scope>
    <source>
        <strain evidence="3">RS</strain>
    </source>
</reference>
<keyword evidence="1" id="KW-0472">Membrane</keyword>
<dbReference type="VEuPathDB" id="FungiDB:CIMG_12819"/>
<evidence type="ECO:0000313" key="2">
    <source>
        <dbReference type="EMBL" id="KJF60244.1"/>
    </source>
</evidence>
<name>A0A0D8JT00_COCIM</name>
<organism evidence="2 3">
    <name type="scientific">Coccidioides immitis (strain RS)</name>
    <name type="common">Valley fever fungus</name>
    <dbReference type="NCBI Taxonomy" id="246410"/>
    <lineage>
        <taxon>Eukaryota</taxon>
        <taxon>Fungi</taxon>
        <taxon>Dikarya</taxon>
        <taxon>Ascomycota</taxon>
        <taxon>Pezizomycotina</taxon>
        <taxon>Eurotiomycetes</taxon>
        <taxon>Eurotiomycetidae</taxon>
        <taxon>Onygenales</taxon>
        <taxon>Onygenaceae</taxon>
        <taxon>Coccidioides</taxon>
    </lineage>
</organism>
<feature type="transmembrane region" description="Helical" evidence="1">
    <location>
        <begin position="81"/>
        <end position="104"/>
    </location>
</feature>
<sequence>MQNSSTQRRDHSFGASQVIPRATARNNVSPPAVDGFCPPVSTPWLPVGPLFYILSSPRLARQVGRPGRNTACKCIRSIPSIIIIIISVIPHTPYICILCTPNILRTLRKWNWRSEPAIVLLPASKDKARVPRLQPLGLYEEASRKRVDNSARYDESRTKMANENLCHSQARVQKTRRHPVPRFSTSLRPRPRPLHQALRLILITSQPFPVLISRRPSVL</sequence>
<evidence type="ECO:0000313" key="3">
    <source>
        <dbReference type="Proteomes" id="UP000001261"/>
    </source>
</evidence>
<proteinExistence type="predicted"/>